<dbReference type="RefSeq" id="WP_093229590.1">
    <property type="nucleotide sequence ID" value="NZ_FORR01000007.1"/>
</dbReference>
<feature type="transmembrane region" description="Helical" evidence="1">
    <location>
        <begin position="117"/>
        <end position="136"/>
    </location>
</feature>
<keyword evidence="1" id="KW-1133">Transmembrane helix</keyword>
<evidence type="ECO:0000259" key="2">
    <source>
        <dbReference type="Pfam" id="PF07331"/>
    </source>
</evidence>
<evidence type="ECO:0000313" key="4">
    <source>
        <dbReference type="Proteomes" id="UP000199545"/>
    </source>
</evidence>
<dbReference type="EMBL" id="FORR01000007">
    <property type="protein sequence ID" value="SFJ29328.1"/>
    <property type="molecule type" value="Genomic_DNA"/>
</dbReference>
<dbReference type="OrthoDB" id="1683098at2"/>
<feature type="transmembrane region" description="Helical" evidence="1">
    <location>
        <begin position="40"/>
        <end position="58"/>
    </location>
</feature>
<dbReference type="Proteomes" id="UP000199545">
    <property type="component" value="Unassembled WGS sequence"/>
</dbReference>
<accession>A0A1I3Q630</accession>
<feature type="domain" description="DUF1468" evidence="2">
    <location>
        <begin position="8"/>
        <end position="144"/>
    </location>
</feature>
<organism evidence="3 4">
    <name type="scientific">Thermoflavimicrobium dichotomicum</name>
    <dbReference type="NCBI Taxonomy" id="46223"/>
    <lineage>
        <taxon>Bacteria</taxon>
        <taxon>Bacillati</taxon>
        <taxon>Bacillota</taxon>
        <taxon>Bacilli</taxon>
        <taxon>Bacillales</taxon>
        <taxon>Thermoactinomycetaceae</taxon>
        <taxon>Thermoflavimicrobium</taxon>
    </lineage>
</organism>
<keyword evidence="1" id="KW-0472">Membrane</keyword>
<feature type="transmembrane region" description="Helical" evidence="1">
    <location>
        <begin position="78"/>
        <end position="105"/>
    </location>
</feature>
<keyword evidence="4" id="KW-1185">Reference proteome</keyword>
<keyword evidence="1" id="KW-0812">Transmembrane</keyword>
<dbReference type="STRING" id="46223.SAMN05421852_10729"/>
<sequence length="148" mass="16757">MSRSFDRIASILFILVGVFFIVESRKLSSTAYGSGVGPDLFPMGLGILLILLSIRLIFETFRYPKEKQEGKTLDIKRFAIILFSALLYALLMETLGYVLTTFLFLVVAFQTMERGKWWLSIILAAAFSVGVYYLYVNILKGTLPSFPF</sequence>
<name>A0A1I3Q630_9BACL</name>
<proteinExistence type="predicted"/>
<evidence type="ECO:0000313" key="3">
    <source>
        <dbReference type="EMBL" id="SFJ29328.1"/>
    </source>
</evidence>
<gene>
    <name evidence="3" type="ORF">SAMN05421852_10729</name>
</gene>
<evidence type="ECO:0000256" key="1">
    <source>
        <dbReference type="SAM" id="Phobius"/>
    </source>
</evidence>
<dbReference type="AlphaFoldDB" id="A0A1I3Q630"/>
<protein>
    <submittedName>
        <fullName evidence="3">Putative tricarboxylic transport membrane protein</fullName>
    </submittedName>
</protein>
<dbReference type="InterPro" id="IPR009936">
    <property type="entry name" value="DUF1468"/>
</dbReference>
<reference evidence="3 4" key="1">
    <citation type="submission" date="2016-10" db="EMBL/GenBank/DDBJ databases">
        <authorList>
            <person name="de Groot N.N."/>
        </authorList>
    </citation>
    <scope>NUCLEOTIDE SEQUENCE [LARGE SCALE GENOMIC DNA]</scope>
    <source>
        <strain evidence="3 4">DSM 44778</strain>
    </source>
</reference>
<dbReference type="Pfam" id="PF07331">
    <property type="entry name" value="TctB"/>
    <property type="match status" value="1"/>
</dbReference>